<feature type="transmembrane region" description="Helical" evidence="1">
    <location>
        <begin position="50"/>
        <end position="69"/>
    </location>
</feature>
<keyword evidence="3" id="KW-1185">Reference proteome</keyword>
<dbReference type="Proteomes" id="UP001595632">
    <property type="component" value="Unassembled WGS sequence"/>
</dbReference>
<feature type="transmembrane region" description="Helical" evidence="1">
    <location>
        <begin position="21"/>
        <end position="44"/>
    </location>
</feature>
<name>A0ABV7GUE6_9RHOB</name>
<keyword evidence="1" id="KW-0472">Membrane</keyword>
<keyword evidence="1" id="KW-0812">Transmembrane</keyword>
<sequence>MMRLFQRYFIGGCSGSREGTWFLVVTLLIVPFWVVVAAELNGIAMETTSGMLLVIGPAVLVAWGTAHGLEKAAREKWIKPRSVEGPDVPLPE</sequence>
<evidence type="ECO:0000313" key="2">
    <source>
        <dbReference type="EMBL" id="MFC3145289.1"/>
    </source>
</evidence>
<evidence type="ECO:0000313" key="3">
    <source>
        <dbReference type="Proteomes" id="UP001595632"/>
    </source>
</evidence>
<proteinExistence type="predicted"/>
<keyword evidence="1" id="KW-1133">Transmembrane helix</keyword>
<protein>
    <recommendedName>
        <fullName evidence="4">DUF805 domain-containing protein</fullName>
    </recommendedName>
</protein>
<evidence type="ECO:0008006" key="4">
    <source>
        <dbReference type="Google" id="ProtNLM"/>
    </source>
</evidence>
<evidence type="ECO:0000256" key="1">
    <source>
        <dbReference type="SAM" id="Phobius"/>
    </source>
</evidence>
<dbReference type="EMBL" id="JBHRTB010000010">
    <property type="protein sequence ID" value="MFC3145289.1"/>
    <property type="molecule type" value="Genomic_DNA"/>
</dbReference>
<gene>
    <name evidence="2" type="ORF">ACFOGP_21395</name>
</gene>
<dbReference type="RefSeq" id="WP_275634659.1">
    <property type="nucleotide sequence ID" value="NZ_JARGYD010000010.1"/>
</dbReference>
<comment type="caution">
    <text evidence="2">The sequence shown here is derived from an EMBL/GenBank/DDBJ whole genome shotgun (WGS) entry which is preliminary data.</text>
</comment>
<reference evidence="3" key="1">
    <citation type="journal article" date="2019" name="Int. J. Syst. Evol. Microbiol.">
        <title>The Global Catalogue of Microorganisms (GCM) 10K type strain sequencing project: providing services to taxonomists for standard genome sequencing and annotation.</title>
        <authorList>
            <consortium name="The Broad Institute Genomics Platform"/>
            <consortium name="The Broad Institute Genome Sequencing Center for Infectious Disease"/>
            <person name="Wu L."/>
            <person name="Ma J."/>
        </authorList>
    </citation>
    <scope>NUCLEOTIDE SEQUENCE [LARGE SCALE GENOMIC DNA]</scope>
    <source>
        <strain evidence="3">KCTC 52366</strain>
    </source>
</reference>
<accession>A0ABV7GUE6</accession>
<organism evidence="2 3">
    <name type="scientific">Psychromarinibacter halotolerans</name>
    <dbReference type="NCBI Taxonomy" id="1775175"/>
    <lineage>
        <taxon>Bacteria</taxon>
        <taxon>Pseudomonadati</taxon>
        <taxon>Pseudomonadota</taxon>
        <taxon>Alphaproteobacteria</taxon>
        <taxon>Rhodobacterales</taxon>
        <taxon>Paracoccaceae</taxon>
        <taxon>Psychromarinibacter</taxon>
    </lineage>
</organism>